<evidence type="ECO:0000256" key="3">
    <source>
        <dbReference type="ARBA" id="ARBA00022692"/>
    </source>
</evidence>
<dbReference type="Gene3D" id="1.10.3730.20">
    <property type="match status" value="1"/>
</dbReference>
<comment type="caution">
    <text evidence="8">The sequence shown here is derived from an EMBL/GenBank/DDBJ whole genome shotgun (WGS) entry which is preliminary data.</text>
</comment>
<evidence type="ECO:0000256" key="7">
    <source>
        <dbReference type="SAM" id="Phobius"/>
    </source>
</evidence>
<name>A0ABU5JSJ6_9BACI</name>
<accession>A0ABU5JSJ6</accession>
<dbReference type="PANTHER" id="PTHR30561:SF7">
    <property type="entry name" value="GUANIDINIUM EFFLUX SYSTEM SUBUNIT GDNC-RELATED"/>
    <property type="match status" value="1"/>
</dbReference>
<organism evidence="8 9">
    <name type="scientific">Bacillus bingmayongensis</name>
    <dbReference type="NCBI Taxonomy" id="1150157"/>
    <lineage>
        <taxon>Bacteria</taxon>
        <taxon>Bacillati</taxon>
        <taxon>Bacillota</taxon>
        <taxon>Bacilli</taxon>
        <taxon>Bacillales</taxon>
        <taxon>Bacillaceae</taxon>
        <taxon>Bacillus</taxon>
    </lineage>
</organism>
<keyword evidence="2" id="KW-1003">Cell membrane</keyword>
<comment type="subcellular location">
    <subcellularLocation>
        <location evidence="1 6">Cell membrane</location>
        <topology evidence="1 6">Multi-pass membrane protein</topology>
    </subcellularLocation>
</comment>
<keyword evidence="4 7" id="KW-1133">Transmembrane helix</keyword>
<dbReference type="InterPro" id="IPR045324">
    <property type="entry name" value="Small_multidrug_res"/>
</dbReference>
<dbReference type="InterPro" id="IPR037185">
    <property type="entry name" value="EmrE-like"/>
</dbReference>
<dbReference type="RefSeq" id="WP_374216951.1">
    <property type="nucleotide sequence ID" value="NZ_JAXOVW010000006.1"/>
</dbReference>
<sequence>MKSNSWLYVILTCMFELIWVFGFNTAQSWWHWVFIISAIILDFYFLSKACESIPTGTVYAIFAGAGTVGTTVTDTFLFGGNFDVGKFFFVVVIVIGVIGLKIADNKEEEKVLKGAA</sequence>
<keyword evidence="5 7" id="KW-0472">Membrane</keyword>
<dbReference type="Pfam" id="PF00893">
    <property type="entry name" value="Multi_Drug_Res"/>
    <property type="match status" value="1"/>
</dbReference>
<reference evidence="9" key="1">
    <citation type="submission" date="2023-11" db="EMBL/GenBank/DDBJ databases">
        <title>Genome Sequence of Bacillus pseudomycoides stain BUPM19.</title>
        <authorList>
            <person name="Farhat A."/>
        </authorList>
    </citation>
    <scope>NUCLEOTIDE SEQUENCE [LARGE SCALE GENOMIC DNA]</scope>
    <source>
        <strain evidence="9">BUPM19</strain>
    </source>
</reference>
<dbReference type="PANTHER" id="PTHR30561">
    <property type="entry name" value="SMR FAMILY PROTON-DEPENDENT DRUG EFFLUX TRANSPORTER SUGE"/>
    <property type="match status" value="1"/>
</dbReference>
<keyword evidence="9" id="KW-1185">Reference proteome</keyword>
<feature type="transmembrane region" description="Helical" evidence="7">
    <location>
        <begin position="58"/>
        <end position="78"/>
    </location>
</feature>
<feature type="transmembrane region" description="Helical" evidence="7">
    <location>
        <begin position="5"/>
        <end position="23"/>
    </location>
</feature>
<keyword evidence="3 6" id="KW-0812">Transmembrane</keyword>
<gene>
    <name evidence="8" type="ORF">U2I54_04555</name>
</gene>
<evidence type="ECO:0000256" key="5">
    <source>
        <dbReference type="ARBA" id="ARBA00023136"/>
    </source>
</evidence>
<dbReference type="SUPFAM" id="SSF103481">
    <property type="entry name" value="Multidrug resistance efflux transporter EmrE"/>
    <property type="match status" value="1"/>
</dbReference>
<dbReference type="EMBL" id="JAXOVW010000006">
    <property type="protein sequence ID" value="MDZ5606394.1"/>
    <property type="molecule type" value="Genomic_DNA"/>
</dbReference>
<evidence type="ECO:0000313" key="9">
    <source>
        <dbReference type="Proteomes" id="UP001291930"/>
    </source>
</evidence>
<feature type="transmembrane region" description="Helical" evidence="7">
    <location>
        <begin position="84"/>
        <end position="103"/>
    </location>
</feature>
<evidence type="ECO:0000256" key="1">
    <source>
        <dbReference type="ARBA" id="ARBA00004651"/>
    </source>
</evidence>
<evidence type="ECO:0000256" key="6">
    <source>
        <dbReference type="RuleBase" id="RU003942"/>
    </source>
</evidence>
<dbReference type="InterPro" id="IPR000390">
    <property type="entry name" value="Small_drug/metabolite_transptr"/>
</dbReference>
<feature type="transmembrane region" description="Helical" evidence="7">
    <location>
        <begin position="29"/>
        <end position="46"/>
    </location>
</feature>
<comment type="similarity">
    <text evidence="6">Belongs to the drug/metabolite transporter (DMT) superfamily. Small multidrug resistance (SMR) (TC 2.A.7.1) family.</text>
</comment>
<proteinExistence type="inferred from homology"/>
<evidence type="ECO:0000256" key="4">
    <source>
        <dbReference type="ARBA" id="ARBA00022989"/>
    </source>
</evidence>
<evidence type="ECO:0000256" key="2">
    <source>
        <dbReference type="ARBA" id="ARBA00022475"/>
    </source>
</evidence>
<dbReference type="Proteomes" id="UP001291930">
    <property type="component" value="Unassembled WGS sequence"/>
</dbReference>
<evidence type="ECO:0000313" key="8">
    <source>
        <dbReference type="EMBL" id="MDZ5606394.1"/>
    </source>
</evidence>
<protein>
    <submittedName>
        <fullName evidence="8">SMR family transporter</fullName>
    </submittedName>
</protein>